<comment type="caution">
    <text evidence="1">The sequence shown here is derived from an EMBL/GenBank/DDBJ whole genome shotgun (WGS) entry which is preliminary data.</text>
</comment>
<evidence type="ECO:0000313" key="2">
    <source>
        <dbReference type="Proteomes" id="UP000029736"/>
    </source>
</evidence>
<keyword evidence="2" id="KW-1185">Reference proteome</keyword>
<dbReference type="PROSITE" id="PS51257">
    <property type="entry name" value="PROKAR_LIPOPROTEIN"/>
    <property type="match status" value="1"/>
</dbReference>
<gene>
    <name evidence="1" type="ORF">IX84_24590</name>
</gene>
<dbReference type="PANTHER" id="PTHR42754">
    <property type="entry name" value="ENDOGLUCANASE"/>
    <property type="match status" value="1"/>
</dbReference>
<protein>
    <submittedName>
        <fullName evidence="1">Uncharacterized protein</fullName>
    </submittedName>
</protein>
<dbReference type="AlphaFoldDB" id="A0A098S193"/>
<dbReference type="RefSeq" id="WP_044226612.1">
    <property type="nucleotide sequence ID" value="NZ_JBKAGJ010000002.1"/>
</dbReference>
<evidence type="ECO:0000313" key="1">
    <source>
        <dbReference type="EMBL" id="KGE85816.1"/>
    </source>
</evidence>
<proteinExistence type="predicted"/>
<organism evidence="1 2">
    <name type="scientific">Phaeodactylibacter xiamenensis</name>
    <dbReference type="NCBI Taxonomy" id="1524460"/>
    <lineage>
        <taxon>Bacteria</taxon>
        <taxon>Pseudomonadati</taxon>
        <taxon>Bacteroidota</taxon>
        <taxon>Saprospiria</taxon>
        <taxon>Saprospirales</taxon>
        <taxon>Haliscomenobacteraceae</taxon>
        <taxon>Phaeodactylibacter</taxon>
    </lineage>
</organism>
<dbReference type="Proteomes" id="UP000029736">
    <property type="component" value="Unassembled WGS sequence"/>
</dbReference>
<sequence length="388" mass="42809">MGKTIACTLIVLLLAACIQINLDRRELITFNRGLNSAFPDPTPLRNLFYATQNNKEYLLGGSAVEGDMMVLSTDELGDLQSTFSILSAGIAQSIIPLQEEQFWLVAGYDARNPLLVWLNAQGEAERIDSSLFADFEEQVGAVKYVRFHDIVQAPDSSLFVCGSLRQSLGGDWVLLSHLDPAGNLLWQQRYEYRAAAYDLMLYDENTILMAGLVNNGQVILYNVDSNGKFKWREALPNAYSTRAPNISLTKEGEIAIAATRMVQGQEDIVCFIYDAASGDVLDSREIGSPFLNEKGQFVTTTRDSALIVVGGVDGGTDAERYAAFKYRAPSLSTEWERYYQGSEKANTAVFSCRQVSSDKGFIIAGIESSENGESQFRLIKTDEEGAVE</sequence>
<dbReference type="PANTHER" id="PTHR42754:SF1">
    <property type="entry name" value="LIPOPROTEIN"/>
    <property type="match status" value="1"/>
</dbReference>
<dbReference type="EMBL" id="JPOS01000083">
    <property type="protein sequence ID" value="KGE85816.1"/>
    <property type="molecule type" value="Genomic_DNA"/>
</dbReference>
<dbReference type="STRING" id="1524460.IX84_24590"/>
<name>A0A098S193_9BACT</name>
<dbReference type="Gene3D" id="2.130.10.10">
    <property type="entry name" value="YVTN repeat-like/Quinoprotein amine dehydrogenase"/>
    <property type="match status" value="1"/>
</dbReference>
<reference evidence="1 2" key="1">
    <citation type="journal article" date="2014" name="Int. J. Syst. Evol. Microbiol.">
        <title>Phaeodactylibacter xiamenensis gen. nov., sp. nov., a member of the family Saprospiraceae isolated from the marine alga Phaeodactylum tricornutum.</title>
        <authorList>
            <person name="Chen Z.Jr."/>
            <person name="Lei X."/>
            <person name="Lai Q."/>
            <person name="Li Y."/>
            <person name="Zhang B."/>
            <person name="Zhang J."/>
            <person name="Zhang H."/>
            <person name="Yang L."/>
            <person name="Zheng W."/>
            <person name="Tian Y."/>
            <person name="Yu Z."/>
            <person name="Xu H.Jr."/>
            <person name="Zheng T."/>
        </authorList>
    </citation>
    <scope>NUCLEOTIDE SEQUENCE [LARGE SCALE GENOMIC DNA]</scope>
    <source>
        <strain evidence="1 2">KD52</strain>
    </source>
</reference>
<accession>A0A098S193</accession>
<dbReference type="InterPro" id="IPR015943">
    <property type="entry name" value="WD40/YVTN_repeat-like_dom_sf"/>
</dbReference>
<dbReference type="SUPFAM" id="SSF50998">
    <property type="entry name" value="Quinoprotein alcohol dehydrogenase-like"/>
    <property type="match status" value="1"/>
</dbReference>
<dbReference type="InterPro" id="IPR011047">
    <property type="entry name" value="Quinoprotein_ADH-like_sf"/>
</dbReference>